<feature type="region of interest" description="Disordered" evidence="1">
    <location>
        <begin position="1"/>
        <end position="53"/>
    </location>
</feature>
<feature type="region of interest" description="Disordered" evidence="1">
    <location>
        <begin position="67"/>
        <end position="89"/>
    </location>
</feature>
<sequence length="89" mass="9439">MQVYKSGRDRKTDDVSRALSTIIERPFTRGGEGPGQRKGIANGRGREEGEGGSDGMVWAWLALGLASSPPQAPTKAWTLGAGRTPERAA</sequence>
<dbReference type="GeneID" id="20348692"/>
<dbReference type="Proteomes" id="UP000006039">
    <property type="component" value="Unassembled WGS sequence"/>
</dbReference>
<dbReference type="VEuPathDB" id="FungiDB:GGTG_08234"/>
<name>J3P3Z9_GAET3</name>
<reference evidence="3" key="4">
    <citation type="journal article" date="2015" name="G3 (Bethesda)">
        <title>Genome sequences of three phytopathogenic species of the Magnaporthaceae family of fungi.</title>
        <authorList>
            <person name="Okagaki L.H."/>
            <person name="Nunes C.C."/>
            <person name="Sailsbery J."/>
            <person name="Clay B."/>
            <person name="Brown D."/>
            <person name="John T."/>
            <person name="Oh Y."/>
            <person name="Young N."/>
            <person name="Fitzgerald M."/>
            <person name="Haas B.J."/>
            <person name="Zeng Q."/>
            <person name="Young S."/>
            <person name="Adiconis X."/>
            <person name="Fan L."/>
            <person name="Levin J.Z."/>
            <person name="Mitchell T.K."/>
            <person name="Okubara P.A."/>
            <person name="Farman M.L."/>
            <person name="Kohn L.M."/>
            <person name="Birren B."/>
            <person name="Ma L.-J."/>
            <person name="Dean R.A."/>
        </authorList>
    </citation>
    <scope>NUCLEOTIDE SEQUENCE</scope>
    <source>
        <strain evidence="3">R3-111a-1</strain>
    </source>
</reference>
<keyword evidence="4" id="KW-1185">Reference proteome</keyword>
<reference evidence="2" key="2">
    <citation type="submission" date="2010-07" db="EMBL/GenBank/DDBJ databases">
        <authorList>
            <consortium name="The Broad Institute Genome Sequencing Platform"/>
            <consortium name="Broad Institute Genome Sequencing Center for Infectious Disease"/>
            <person name="Ma L.-J."/>
            <person name="Dead R."/>
            <person name="Young S."/>
            <person name="Zeng Q."/>
            <person name="Koehrsen M."/>
            <person name="Alvarado L."/>
            <person name="Berlin A."/>
            <person name="Chapman S.B."/>
            <person name="Chen Z."/>
            <person name="Freedman E."/>
            <person name="Gellesch M."/>
            <person name="Goldberg J."/>
            <person name="Griggs A."/>
            <person name="Gujja S."/>
            <person name="Heilman E.R."/>
            <person name="Heiman D."/>
            <person name="Hepburn T."/>
            <person name="Howarth C."/>
            <person name="Jen D."/>
            <person name="Larson L."/>
            <person name="Mehta T."/>
            <person name="Neiman D."/>
            <person name="Pearson M."/>
            <person name="Roberts A."/>
            <person name="Saif S."/>
            <person name="Shea T."/>
            <person name="Shenoy N."/>
            <person name="Sisk P."/>
            <person name="Stolte C."/>
            <person name="Sykes S."/>
            <person name="Walk T."/>
            <person name="White J."/>
            <person name="Yandava C."/>
            <person name="Haas B."/>
            <person name="Nusbaum C."/>
            <person name="Birren B."/>
        </authorList>
    </citation>
    <scope>NUCLEOTIDE SEQUENCE</scope>
    <source>
        <strain evidence="2">R3-111a-1</strain>
    </source>
</reference>
<protein>
    <submittedName>
        <fullName evidence="2 3">Uncharacterized protein</fullName>
    </submittedName>
</protein>
<reference evidence="4" key="1">
    <citation type="submission" date="2010-07" db="EMBL/GenBank/DDBJ databases">
        <title>The genome sequence of Gaeumannomyces graminis var. tritici strain R3-111a-1.</title>
        <authorList>
            <consortium name="The Broad Institute Genome Sequencing Platform"/>
            <person name="Ma L.-J."/>
            <person name="Dead R."/>
            <person name="Young S."/>
            <person name="Zeng Q."/>
            <person name="Koehrsen M."/>
            <person name="Alvarado L."/>
            <person name="Berlin A."/>
            <person name="Chapman S.B."/>
            <person name="Chen Z."/>
            <person name="Freedman E."/>
            <person name="Gellesch M."/>
            <person name="Goldberg J."/>
            <person name="Griggs A."/>
            <person name="Gujja S."/>
            <person name="Heilman E.R."/>
            <person name="Heiman D."/>
            <person name="Hepburn T."/>
            <person name="Howarth C."/>
            <person name="Jen D."/>
            <person name="Larson L."/>
            <person name="Mehta T."/>
            <person name="Neiman D."/>
            <person name="Pearson M."/>
            <person name="Roberts A."/>
            <person name="Saif S."/>
            <person name="Shea T."/>
            <person name="Shenoy N."/>
            <person name="Sisk P."/>
            <person name="Stolte C."/>
            <person name="Sykes S."/>
            <person name="Walk T."/>
            <person name="White J."/>
            <person name="Yandava C."/>
            <person name="Haas B."/>
            <person name="Nusbaum C."/>
            <person name="Birren B."/>
        </authorList>
    </citation>
    <scope>NUCLEOTIDE SEQUENCE [LARGE SCALE GENOMIC DNA]</scope>
    <source>
        <strain evidence="4">R3-111a-1</strain>
    </source>
</reference>
<dbReference type="HOGENOM" id="CLU_2454862_0_0_1"/>
<reference evidence="2" key="3">
    <citation type="submission" date="2010-09" db="EMBL/GenBank/DDBJ databases">
        <title>Annotation of Gaeumannomyces graminis var. tritici R3-111a-1.</title>
        <authorList>
            <consortium name="The Broad Institute Genome Sequencing Platform"/>
            <person name="Ma L.-J."/>
            <person name="Dead R."/>
            <person name="Young S.K."/>
            <person name="Zeng Q."/>
            <person name="Gargeya S."/>
            <person name="Fitzgerald M."/>
            <person name="Haas B."/>
            <person name="Abouelleil A."/>
            <person name="Alvarado L."/>
            <person name="Arachchi H.M."/>
            <person name="Berlin A."/>
            <person name="Brown A."/>
            <person name="Chapman S.B."/>
            <person name="Chen Z."/>
            <person name="Dunbar C."/>
            <person name="Freedman E."/>
            <person name="Gearin G."/>
            <person name="Gellesch M."/>
            <person name="Goldberg J."/>
            <person name="Griggs A."/>
            <person name="Gujja S."/>
            <person name="Heiman D."/>
            <person name="Howarth C."/>
            <person name="Larson L."/>
            <person name="Lui A."/>
            <person name="MacDonald P.J.P."/>
            <person name="Mehta T."/>
            <person name="Montmayeur A."/>
            <person name="Murphy C."/>
            <person name="Neiman D."/>
            <person name="Pearson M."/>
            <person name="Priest M."/>
            <person name="Roberts A."/>
            <person name="Saif S."/>
            <person name="Shea T."/>
            <person name="Shenoy N."/>
            <person name="Sisk P."/>
            <person name="Stolte C."/>
            <person name="Sykes S."/>
            <person name="Yandava C."/>
            <person name="Wortman J."/>
            <person name="Nusbaum C."/>
            <person name="Birren B."/>
        </authorList>
    </citation>
    <scope>NUCLEOTIDE SEQUENCE</scope>
    <source>
        <strain evidence="2">R3-111a-1</strain>
    </source>
</reference>
<feature type="compositionally biased region" description="Basic and acidic residues" evidence="1">
    <location>
        <begin position="1"/>
        <end position="16"/>
    </location>
</feature>
<evidence type="ECO:0000313" key="4">
    <source>
        <dbReference type="Proteomes" id="UP000006039"/>
    </source>
</evidence>
<evidence type="ECO:0000313" key="3">
    <source>
        <dbReference type="EnsemblFungi" id="EJT74393"/>
    </source>
</evidence>
<gene>
    <name evidence="3" type="primary">20348692</name>
    <name evidence="2" type="ORF">GGTG_08234</name>
</gene>
<dbReference type="RefSeq" id="XP_009224337.1">
    <property type="nucleotide sequence ID" value="XM_009226073.1"/>
</dbReference>
<dbReference type="EnsemblFungi" id="EJT74393">
    <property type="protein sequence ID" value="EJT74393"/>
    <property type="gene ID" value="GGTG_08234"/>
</dbReference>
<organism evidence="2">
    <name type="scientific">Gaeumannomyces tritici (strain R3-111a-1)</name>
    <name type="common">Wheat and barley take-all root rot fungus</name>
    <name type="synonym">Gaeumannomyces graminis var. tritici</name>
    <dbReference type="NCBI Taxonomy" id="644352"/>
    <lineage>
        <taxon>Eukaryota</taxon>
        <taxon>Fungi</taxon>
        <taxon>Dikarya</taxon>
        <taxon>Ascomycota</taxon>
        <taxon>Pezizomycotina</taxon>
        <taxon>Sordariomycetes</taxon>
        <taxon>Sordariomycetidae</taxon>
        <taxon>Magnaporthales</taxon>
        <taxon>Magnaporthaceae</taxon>
        <taxon>Gaeumannomyces</taxon>
    </lineage>
</organism>
<reference evidence="3" key="5">
    <citation type="submission" date="2018-04" db="UniProtKB">
        <authorList>
            <consortium name="EnsemblFungi"/>
        </authorList>
    </citation>
    <scope>IDENTIFICATION</scope>
    <source>
        <strain evidence="3">R3-111a-1</strain>
    </source>
</reference>
<evidence type="ECO:0000313" key="2">
    <source>
        <dbReference type="EMBL" id="EJT74393.1"/>
    </source>
</evidence>
<dbReference type="AlphaFoldDB" id="J3P3Z9"/>
<dbReference type="EMBL" id="GL385398">
    <property type="protein sequence ID" value="EJT74393.1"/>
    <property type="molecule type" value="Genomic_DNA"/>
</dbReference>
<accession>J3P3Z9</accession>
<proteinExistence type="predicted"/>
<evidence type="ECO:0000256" key="1">
    <source>
        <dbReference type="SAM" id="MobiDB-lite"/>
    </source>
</evidence>